<accession>A0A0C4EZ23</accession>
<reference evidence="2" key="2">
    <citation type="submission" date="2016-05" db="EMBL/GenBank/DDBJ databases">
        <title>Comparative analysis highlights variable genome content of wheat rusts and divergence of the mating loci.</title>
        <authorList>
            <person name="Cuomo C.A."/>
            <person name="Bakkeren G."/>
            <person name="Szabo L."/>
            <person name="Khalil H."/>
            <person name="Joly D."/>
            <person name="Goldberg J."/>
            <person name="Young S."/>
            <person name="Zeng Q."/>
            <person name="Fellers J."/>
        </authorList>
    </citation>
    <scope>NUCLEOTIDE SEQUENCE [LARGE SCALE GENOMIC DNA]</scope>
    <source>
        <strain evidence="2">1-1 BBBD Race 1</strain>
    </source>
</reference>
<protein>
    <submittedName>
        <fullName evidence="2 3">Uncharacterized protein</fullName>
    </submittedName>
</protein>
<keyword evidence="4" id="KW-1185">Reference proteome</keyword>
<proteinExistence type="predicted"/>
<dbReference type="Proteomes" id="UP000005240">
    <property type="component" value="Unassembled WGS sequence"/>
</dbReference>
<sequence>MTKQNLKLDDPEELDDQSVLDIDLGPECCHPILAPAAPMETELHPSDLDGDVDVDNVQSDFVMDTCSNAEDLSASYASRRVDGNNDESALVIDPGPTAQDIARFQPNLTPTALSDPGITSLDHTRDDRNNNDQSNLIEVPLTAPRRPSHQPDAFHRFGLPHFYDGLRNDSLEKMTVLLKTKLQGRCPGINAFSWTTGINTLN</sequence>
<dbReference type="EMBL" id="ADAS02000163">
    <property type="protein sequence ID" value="OAV88621.1"/>
    <property type="molecule type" value="Genomic_DNA"/>
</dbReference>
<gene>
    <name evidence="2" type="ORF">PTTG_06078</name>
</gene>
<name>A0A0C4EZ23_PUCT1</name>
<organism evidence="2">
    <name type="scientific">Puccinia triticina (isolate 1-1 / race 1 (BBBD))</name>
    <name type="common">Brown leaf rust fungus</name>
    <dbReference type="NCBI Taxonomy" id="630390"/>
    <lineage>
        <taxon>Eukaryota</taxon>
        <taxon>Fungi</taxon>
        <taxon>Dikarya</taxon>
        <taxon>Basidiomycota</taxon>
        <taxon>Pucciniomycotina</taxon>
        <taxon>Pucciniomycetes</taxon>
        <taxon>Pucciniales</taxon>
        <taxon>Pucciniaceae</taxon>
        <taxon>Puccinia</taxon>
    </lineage>
</organism>
<feature type="region of interest" description="Disordered" evidence="1">
    <location>
        <begin position="108"/>
        <end position="133"/>
    </location>
</feature>
<reference evidence="2" key="1">
    <citation type="submission" date="2009-11" db="EMBL/GenBank/DDBJ databases">
        <authorList>
            <consortium name="The Broad Institute Genome Sequencing Platform"/>
            <person name="Ward D."/>
            <person name="Feldgarden M."/>
            <person name="Earl A."/>
            <person name="Young S.K."/>
            <person name="Zeng Q."/>
            <person name="Koehrsen M."/>
            <person name="Alvarado L."/>
            <person name="Berlin A."/>
            <person name="Bochicchio J."/>
            <person name="Borenstein D."/>
            <person name="Chapman S.B."/>
            <person name="Chen Z."/>
            <person name="Engels R."/>
            <person name="Freedman E."/>
            <person name="Gellesch M."/>
            <person name="Goldberg J."/>
            <person name="Griggs A."/>
            <person name="Gujja S."/>
            <person name="Heilman E."/>
            <person name="Heiman D."/>
            <person name="Hepburn T."/>
            <person name="Howarth C."/>
            <person name="Jen D."/>
            <person name="Larson L."/>
            <person name="Lewis B."/>
            <person name="Mehta T."/>
            <person name="Park D."/>
            <person name="Pearson M."/>
            <person name="Roberts A."/>
            <person name="Saif S."/>
            <person name="Shea T."/>
            <person name="Shenoy N."/>
            <person name="Sisk P."/>
            <person name="Stolte C."/>
            <person name="Sykes S."/>
            <person name="Thomson T."/>
            <person name="Walk T."/>
            <person name="White J."/>
            <person name="Yandava C."/>
            <person name="Izard J."/>
            <person name="Baranova O.V."/>
            <person name="Blanton J.M."/>
            <person name="Tanner A.C."/>
            <person name="Dewhirst F.E."/>
            <person name="Haas B."/>
            <person name="Nusbaum C."/>
            <person name="Birren B."/>
        </authorList>
    </citation>
    <scope>NUCLEOTIDE SEQUENCE [LARGE SCALE GENOMIC DNA]</scope>
    <source>
        <strain evidence="2">1-1 BBBD Race 1</strain>
    </source>
</reference>
<evidence type="ECO:0000256" key="1">
    <source>
        <dbReference type="SAM" id="MobiDB-lite"/>
    </source>
</evidence>
<reference evidence="3 4" key="3">
    <citation type="journal article" date="2017" name="G3 (Bethesda)">
        <title>Comparative analysis highlights variable genome content of wheat rusts and divergence of the mating loci.</title>
        <authorList>
            <person name="Cuomo C.A."/>
            <person name="Bakkeren G."/>
            <person name="Khalil H.B."/>
            <person name="Panwar V."/>
            <person name="Joly D."/>
            <person name="Linning R."/>
            <person name="Sakthikumar S."/>
            <person name="Song X."/>
            <person name="Adiconis X."/>
            <person name="Fan L."/>
            <person name="Goldberg J.M."/>
            <person name="Levin J.Z."/>
            <person name="Young S."/>
            <person name="Zeng Q."/>
            <person name="Anikster Y."/>
            <person name="Bruce M."/>
            <person name="Wang M."/>
            <person name="Yin C."/>
            <person name="McCallum B."/>
            <person name="Szabo L.J."/>
            <person name="Hulbert S."/>
            <person name="Chen X."/>
            <person name="Fellers J.P."/>
        </authorList>
    </citation>
    <scope>NUCLEOTIDE SEQUENCE</scope>
    <source>
        <strain evidence="3">isolate 1-1 / race 1 (BBBD)</strain>
        <strain evidence="4">Isolate 1-1 / race 1 (BBBD)</strain>
    </source>
</reference>
<evidence type="ECO:0000313" key="3">
    <source>
        <dbReference type="EnsemblFungi" id="PTTG_06078-t43_1-p1"/>
    </source>
</evidence>
<evidence type="ECO:0000313" key="4">
    <source>
        <dbReference type="Proteomes" id="UP000005240"/>
    </source>
</evidence>
<evidence type="ECO:0000313" key="2">
    <source>
        <dbReference type="EMBL" id="OAV88621.1"/>
    </source>
</evidence>
<dbReference type="AlphaFoldDB" id="A0A0C4EZ23"/>
<dbReference type="VEuPathDB" id="FungiDB:PTTG_06078"/>
<dbReference type="EnsemblFungi" id="PTTG_06078-t43_1">
    <property type="protein sequence ID" value="PTTG_06078-t43_1-p1"/>
    <property type="gene ID" value="PTTG_06078"/>
</dbReference>
<reference evidence="3" key="4">
    <citation type="submission" date="2025-05" db="UniProtKB">
        <authorList>
            <consortium name="EnsemblFungi"/>
        </authorList>
    </citation>
    <scope>IDENTIFICATION</scope>
    <source>
        <strain evidence="3">isolate 1-1 / race 1 (BBBD)</strain>
    </source>
</reference>